<keyword evidence="3" id="KW-0813">Transport</keyword>
<reference evidence="8 9" key="1">
    <citation type="submission" date="2015-03" db="EMBL/GenBank/DDBJ databases">
        <authorList>
            <person name="Lepp D."/>
            <person name="Hassan Y.I."/>
            <person name="Li X.-Z."/>
            <person name="Zhou T."/>
        </authorList>
    </citation>
    <scope>NUCLEOTIDE SEQUENCE [LARGE SCALE GENOMIC DNA]</scope>
    <source>
        <strain evidence="8 9">E84</strain>
    </source>
</reference>
<dbReference type="GO" id="GO:1901678">
    <property type="term" value="P:iron coordination entity transport"/>
    <property type="evidence" value="ECO:0007669"/>
    <property type="project" value="UniProtKB-ARBA"/>
</dbReference>
<dbReference type="PANTHER" id="PTHR30532">
    <property type="entry name" value="IRON III DICITRATE-BINDING PERIPLASMIC PROTEIN"/>
    <property type="match status" value="1"/>
</dbReference>
<dbReference type="PATRIC" id="fig|1293439.3.peg.938"/>
<dbReference type="InterPro" id="IPR051313">
    <property type="entry name" value="Bact_iron-sidero_bind"/>
</dbReference>
<proteinExistence type="inferred from homology"/>
<accession>A0A0F5QGJ0</accession>
<dbReference type="AlphaFoldDB" id="A0A0F5QGJ0"/>
<gene>
    <name evidence="8" type="ORF">WH87_06840</name>
</gene>
<dbReference type="SUPFAM" id="SSF53807">
    <property type="entry name" value="Helical backbone' metal receptor"/>
    <property type="match status" value="1"/>
</dbReference>
<keyword evidence="4" id="KW-0406">Ion transport</keyword>
<keyword evidence="9" id="KW-1185">Reference proteome</keyword>
<dbReference type="RefSeq" id="WP_046137908.1">
    <property type="nucleotide sequence ID" value="NZ_LANJ01000011.1"/>
</dbReference>
<dbReference type="EMBL" id="LANJ01000011">
    <property type="protein sequence ID" value="KKC39828.1"/>
    <property type="molecule type" value="Genomic_DNA"/>
</dbReference>
<keyword evidence="4" id="KW-0410">Iron transport</keyword>
<sequence length="315" mass="33519">MSLKSLSLALLAGLAITPAYAADRTVETINGTVTIPEAPQRIVVLNSALAGSVYVLGFDVLAVGRSARATTEEGYSSVWAEQARKSGSTVVDFTDNGYNMEEILGLEPDLIIGGGQGFPGHLTTQAYDQLSAIAPTVLVDRAINTWQGEIAYLSDVLDRKDEADAAVATYEARVAEVKAAITLPPQPTVFLLPLEVGAPPYFLPEGSATPQLFAEVGFEPDKLTERLPDFAAYGTGDSVEVGMERVSDVLTAPTMIVVPWDAEGTKVADLAGDPITGKLPAIVSGQAYDFPDYAYRFDYYGALATLDQIEQTFAK</sequence>
<dbReference type="OrthoDB" id="9793175at2"/>
<comment type="similarity">
    <text evidence="2">Belongs to the bacterial solute-binding protein 8 family.</text>
</comment>
<keyword evidence="5 6" id="KW-0732">Signal</keyword>
<dbReference type="PROSITE" id="PS50983">
    <property type="entry name" value="FE_B12_PBP"/>
    <property type="match status" value="1"/>
</dbReference>
<evidence type="ECO:0000259" key="7">
    <source>
        <dbReference type="PROSITE" id="PS50983"/>
    </source>
</evidence>
<dbReference type="Proteomes" id="UP000033411">
    <property type="component" value="Unassembled WGS sequence"/>
</dbReference>
<evidence type="ECO:0000256" key="2">
    <source>
        <dbReference type="ARBA" id="ARBA00008814"/>
    </source>
</evidence>
<dbReference type="STRING" id="1293439.WH87_06840"/>
<evidence type="ECO:0000256" key="3">
    <source>
        <dbReference type="ARBA" id="ARBA00022448"/>
    </source>
</evidence>
<feature type="chain" id="PRO_5002494530" description="Fe/B12 periplasmic-binding domain-containing protein" evidence="6">
    <location>
        <begin position="22"/>
        <end position="315"/>
    </location>
</feature>
<keyword evidence="4" id="KW-0408">Iron</keyword>
<protein>
    <recommendedName>
        <fullName evidence="7">Fe/B12 periplasmic-binding domain-containing protein</fullName>
    </recommendedName>
</protein>
<dbReference type="PANTHER" id="PTHR30532:SF24">
    <property type="entry name" value="FERRIC ENTEROBACTIN-BINDING PERIPLASMIC PROTEIN FEPB"/>
    <property type="match status" value="1"/>
</dbReference>
<comment type="caution">
    <text evidence="8">The sequence shown here is derived from an EMBL/GenBank/DDBJ whole genome shotgun (WGS) entry which is preliminary data.</text>
</comment>
<evidence type="ECO:0000256" key="4">
    <source>
        <dbReference type="ARBA" id="ARBA00022496"/>
    </source>
</evidence>
<feature type="signal peptide" evidence="6">
    <location>
        <begin position="1"/>
        <end position="21"/>
    </location>
</feature>
<dbReference type="InterPro" id="IPR002491">
    <property type="entry name" value="ABC_transptr_periplasmic_BD"/>
</dbReference>
<name>A0A0F5QGJ0_9HYPH</name>
<organism evidence="8 9">
    <name type="scientific">Devosia epidermidihirudinis</name>
    <dbReference type="NCBI Taxonomy" id="1293439"/>
    <lineage>
        <taxon>Bacteria</taxon>
        <taxon>Pseudomonadati</taxon>
        <taxon>Pseudomonadota</taxon>
        <taxon>Alphaproteobacteria</taxon>
        <taxon>Hyphomicrobiales</taxon>
        <taxon>Devosiaceae</taxon>
        <taxon>Devosia</taxon>
    </lineage>
</organism>
<evidence type="ECO:0000256" key="1">
    <source>
        <dbReference type="ARBA" id="ARBA00004196"/>
    </source>
</evidence>
<evidence type="ECO:0000313" key="9">
    <source>
        <dbReference type="Proteomes" id="UP000033411"/>
    </source>
</evidence>
<evidence type="ECO:0000256" key="5">
    <source>
        <dbReference type="ARBA" id="ARBA00022729"/>
    </source>
</evidence>
<comment type="subcellular location">
    <subcellularLocation>
        <location evidence="1">Cell envelope</location>
    </subcellularLocation>
</comment>
<dbReference type="Pfam" id="PF01497">
    <property type="entry name" value="Peripla_BP_2"/>
    <property type="match status" value="1"/>
</dbReference>
<feature type="domain" description="Fe/B12 periplasmic-binding" evidence="7">
    <location>
        <begin position="41"/>
        <end position="315"/>
    </location>
</feature>
<evidence type="ECO:0000256" key="6">
    <source>
        <dbReference type="SAM" id="SignalP"/>
    </source>
</evidence>
<dbReference type="GO" id="GO:0030288">
    <property type="term" value="C:outer membrane-bounded periplasmic space"/>
    <property type="evidence" value="ECO:0007669"/>
    <property type="project" value="TreeGrafter"/>
</dbReference>
<evidence type="ECO:0000313" key="8">
    <source>
        <dbReference type="EMBL" id="KKC39828.1"/>
    </source>
</evidence>
<dbReference type="Gene3D" id="3.40.50.1980">
    <property type="entry name" value="Nitrogenase molybdenum iron protein domain"/>
    <property type="match status" value="2"/>
</dbReference>